<protein>
    <submittedName>
        <fullName evidence="1">Uncharacterized protein</fullName>
    </submittedName>
</protein>
<reference evidence="1" key="1">
    <citation type="submission" date="2014-12" db="EMBL/GenBank/DDBJ databases">
        <title>Insight into the proteome of Arion vulgaris.</title>
        <authorList>
            <person name="Aradska J."/>
            <person name="Bulat T."/>
            <person name="Smidak R."/>
            <person name="Sarate P."/>
            <person name="Gangsoo J."/>
            <person name="Sialana F."/>
            <person name="Bilban M."/>
            <person name="Lubec G."/>
        </authorList>
    </citation>
    <scope>NUCLEOTIDE SEQUENCE</scope>
    <source>
        <tissue evidence="1">Skin</tissue>
    </source>
</reference>
<feature type="non-terminal residue" evidence="1">
    <location>
        <position position="85"/>
    </location>
</feature>
<name>A0A0B6ZEH9_9EUPU</name>
<organism evidence="1">
    <name type="scientific">Arion vulgaris</name>
    <dbReference type="NCBI Taxonomy" id="1028688"/>
    <lineage>
        <taxon>Eukaryota</taxon>
        <taxon>Metazoa</taxon>
        <taxon>Spiralia</taxon>
        <taxon>Lophotrochozoa</taxon>
        <taxon>Mollusca</taxon>
        <taxon>Gastropoda</taxon>
        <taxon>Heterobranchia</taxon>
        <taxon>Euthyneura</taxon>
        <taxon>Panpulmonata</taxon>
        <taxon>Eupulmonata</taxon>
        <taxon>Stylommatophora</taxon>
        <taxon>Helicina</taxon>
        <taxon>Arionoidea</taxon>
        <taxon>Arionidae</taxon>
        <taxon>Arion</taxon>
    </lineage>
</organism>
<dbReference type="EMBL" id="HACG01019401">
    <property type="protein sequence ID" value="CEK66266.1"/>
    <property type="molecule type" value="Transcribed_RNA"/>
</dbReference>
<gene>
    <name evidence="1" type="primary">ORF57938</name>
</gene>
<dbReference type="AlphaFoldDB" id="A0A0B6ZEH9"/>
<sequence>MMLIGIDVIQSEFWLICHICEVGLLRTSTRCRYISCNEVSTVIPRINYKLHVTDFLELLSPHVKRFPGMAQAALQRLTGMAQATN</sequence>
<evidence type="ECO:0000313" key="1">
    <source>
        <dbReference type="EMBL" id="CEK66266.1"/>
    </source>
</evidence>
<accession>A0A0B6ZEH9</accession>
<proteinExistence type="predicted"/>